<dbReference type="EMBL" id="BARU01011110">
    <property type="protein sequence ID" value="GAH41304.1"/>
    <property type="molecule type" value="Genomic_DNA"/>
</dbReference>
<accession>X1GI57</accession>
<organism evidence="2">
    <name type="scientific">marine sediment metagenome</name>
    <dbReference type="NCBI Taxonomy" id="412755"/>
    <lineage>
        <taxon>unclassified sequences</taxon>
        <taxon>metagenomes</taxon>
        <taxon>ecological metagenomes</taxon>
    </lineage>
</organism>
<reference evidence="2" key="1">
    <citation type="journal article" date="2014" name="Front. Microbiol.">
        <title>High frequency of phylogenetically diverse reductive dehalogenase-homologous genes in deep subseafloor sedimentary metagenomes.</title>
        <authorList>
            <person name="Kawai M."/>
            <person name="Futagami T."/>
            <person name="Toyoda A."/>
            <person name="Takaki Y."/>
            <person name="Nishi S."/>
            <person name="Hori S."/>
            <person name="Arai W."/>
            <person name="Tsubouchi T."/>
            <person name="Morono Y."/>
            <person name="Uchiyama I."/>
            <person name="Ito T."/>
            <person name="Fujiyama A."/>
            <person name="Inagaki F."/>
            <person name="Takami H."/>
        </authorList>
    </citation>
    <scope>NUCLEOTIDE SEQUENCE</scope>
    <source>
        <strain evidence="2">Expedition CK06-06</strain>
    </source>
</reference>
<protein>
    <submittedName>
        <fullName evidence="2">Uncharacterized protein</fullName>
    </submittedName>
</protein>
<keyword evidence="1" id="KW-0472">Membrane</keyword>
<feature type="transmembrane region" description="Helical" evidence="1">
    <location>
        <begin position="90"/>
        <end position="108"/>
    </location>
</feature>
<evidence type="ECO:0000313" key="2">
    <source>
        <dbReference type="EMBL" id="GAH41304.1"/>
    </source>
</evidence>
<gene>
    <name evidence="2" type="ORF">S03H2_20957</name>
</gene>
<keyword evidence="1" id="KW-1133">Transmembrane helix</keyword>
<feature type="non-terminal residue" evidence="2">
    <location>
        <position position="1"/>
    </location>
</feature>
<proteinExistence type="predicted"/>
<dbReference type="AlphaFoldDB" id="X1GI57"/>
<sequence length="120" mass="13553">EEARTAFKSAAVYSKDLKVDRSKKEDNILSDGTINNYIQKFLEKNNSGFKKDIAGKQNKHISGKPSITVNVYSIRQLKKVLEAGPSGKSYIINIYFFIAFLCPYFQYIPSSYGPPALYVN</sequence>
<evidence type="ECO:0000256" key="1">
    <source>
        <dbReference type="SAM" id="Phobius"/>
    </source>
</evidence>
<name>X1GI57_9ZZZZ</name>
<keyword evidence="1" id="KW-0812">Transmembrane</keyword>
<comment type="caution">
    <text evidence="2">The sequence shown here is derived from an EMBL/GenBank/DDBJ whole genome shotgun (WGS) entry which is preliminary data.</text>
</comment>